<proteinExistence type="inferred from homology"/>
<dbReference type="SUPFAM" id="SSF53474">
    <property type="entry name" value="alpha/beta-Hydrolases"/>
    <property type="match status" value="1"/>
</dbReference>
<evidence type="ECO:0000313" key="5">
    <source>
        <dbReference type="EMBL" id="GAA2037736.1"/>
    </source>
</evidence>
<keyword evidence="3" id="KW-0732">Signal</keyword>
<accession>A0ABP5G0A9</accession>
<evidence type="ECO:0000256" key="3">
    <source>
        <dbReference type="SAM" id="SignalP"/>
    </source>
</evidence>
<evidence type="ECO:0000256" key="1">
    <source>
        <dbReference type="ARBA" id="ARBA00007169"/>
    </source>
</evidence>
<dbReference type="PANTHER" id="PTHR11487:SF0">
    <property type="entry name" value="S-ACYL FATTY ACID SYNTHASE THIOESTERASE, MEDIUM CHAIN"/>
    <property type="match status" value="1"/>
</dbReference>
<protein>
    <recommendedName>
        <fullName evidence="4">Thioesterase TesA-like domain-containing protein</fullName>
    </recommendedName>
</protein>
<evidence type="ECO:0000259" key="4">
    <source>
        <dbReference type="SMART" id="SM00824"/>
    </source>
</evidence>
<dbReference type="InterPro" id="IPR012223">
    <property type="entry name" value="TEII"/>
</dbReference>
<sequence>MTAGTTGLWLRWAADAAAGTANATTAVAMNAAAARTAGAVATAAAEPAAAGIAVTTSADTAHTVDAAAAGTATAAGTTATATADSAVRLFCLPHAGSGPARYLRWADRLPGIDLIGVCLPGHERRVVEPPLRRVVDIVDALADAMAPHLDRPFALLGHSFGGLLAFELARRLEADGARPLHLFISGAAPAPSRSADPPVRTLTDPAFLTHVRRLGGLDPDVLAHPDLVDLVTPALRADYEAAEAHTPDPAATVTAPITALGGLHDPAAPPGALTAWGRCSAGPFTRVTLPGGHFALFDQEHNVLRTVRTTLTAADRATHAAGRT</sequence>
<feature type="domain" description="Thioesterase TesA-like" evidence="4">
    <location>
        <begin position="90"/>
        <end position="311"/>
    </location>
</feature>
<organism evidence="5 6">
    <name type="scientific">Catenulispora yoronensis</name>
    <dbReference type="NCBI Taxonomy" id="450799"/>
    <lineage>
        <taxon>Bacteria</taxon>
        <taxon>Bacillati</taxon>
        <taxon>Actinomycetota</taxon>
        <taxon>Actinomycetes</taxon>
        <taxon>Catenulisporales</taxon>
        <taxon>Catenulisporaceae</taxon>
        <taxon>Catenulispora</taxon>
    </lineage>
</organism>
<dbReference type="Pfam" id="PF00975">
    <property type="entry name" value="Thioesterase"/>
    <property type="match status" value="1"/>
</dbReference>
<dbReference type="SMART" id="SM00824">
    <property type="entry name" value="PKS_TE"/>
    <property type="match status" value="1"/>
</dbReference>
<evidence type="ECO:0000256" key="2">
    <source>
        <dbReference type="ARBA" id="ARBA00022801"/>
    </source>
</evidence>
<comment type="caution">
    <text evidence="5">The sequence shown here is derived from an EMBL/GenBank/DDBJ whole genome shotgun (WGS) entry which is preliminary data.</text>
</comment>
<dbReference type="InterPro" id="IPR001031">
    <property type="entry name" value="Thioesterase"/>
</dbReference>
<dbReference type="InterPro" id="IPR020802">
    <property type="entry name" value="TesA-like"/>
</dbReference>
<dbReference type="Proteomes" id="UP001500751">
    <property type="component" value="Unassembled WGS sequence"/>
</dbReference>
<keyword evidence="6" id="KW-1185">Reference proteome</keyword>
<feature type="signal peptide" evidence="3">
    <location>
        <begin position="1"/>
        <end position="23"/>
    </location>
</feature>
<gene>
    <name evidence="5" type="ORF">GCM10009839_43860</name>
</gene>
<dbReference type="InterPro" id="IPR029058">
    <property type="entry name" value="AB_hydrolase_fold"/>
</dbReference>
<dbReference type="EMBL" id="BAAAQN010000025">
    <property type="protein sequence ID" value="GAA2037736.1"/>
    <property type="molecule type" value="Genomic_DNA"/>
</dbReference>
<dbReference type="RefSeq" id="WP_344667493.1">
    <property type="nucleotide sequence ID" value="NZ_BAAAQN010000025.1"/>
</dbReference>
<feature type="chain" id="PRO_5047043192" description="Thioesterase TesA-like domain-containing protein" evidence="3">
    <location>
        <begin position="24"/>
        <end position="324"/>
    </location>
</feature>
<keyword evidence="2" id="KW-0378">Hydrolase</keyword>
<name>A0ABP5G0A9_9ACTN</name>
<dbReference type="PANTHER" id="PTHR11487">
    <property type="entry name" value="THIOESTERASE"/>
    <property type="match status" value="1"/>
</dbReference>
<reference evidence="6" key="1">
    <citation type="journal article" date="2019" name="Int. J. Syst. Evol. Microbiol.">
        <title>The Global Catalogue of Microorganisms (GCM) 10K type strain sequencing project: providing services to taxonomists for standard genome sequencing and annotation.</title>
        <authorList>
            <consortium name="The Broad Institute Genomics Platform"/>
            <consortium name="The Broad Institute Genome Sequencing Center for Infectious Disease"/>
            <person name="Wu L."/>
            <person name="Ma J."/>
        </authorList>
    </citation>
    <scope>NUCLEOTIDE SEQUENCE [LARGE SCALE GENOMIC DNA]</scope>
    <source>
        <strain evidence="6">JCM 16014</strain>
    </source>
</reference>
<comment type="similarity">
    <text evidence="1">Belongs to the thioesterase family.</text>
</comment>
<evidence type="ECO:0000313" key="6">
    <source>
        <dbReference type="Proteomes" id="UP001500751"/>
    </source>
</evidence>
<dbReference type="Gene3D" id="3.40.50.1820">
    <property type="entry name" value="alpha/beta hydrolase"/>
    <property type="match status" value="1"/>
</dbReference>